<evidence type="ECO:0000313" key="1">
    <source>
        <dbReference type="EMBL" id="PIS17147.1"/>
    </source>
</evidence>
<dbReference type="AlphaFoldDB" id="A0A2H0WX02"/>
<organism evidence="1 2">
    <name type="scientific">Candidatus Portnoybacteria bacterium CG09_land_8_20_14_0_10_44_13</name>
    <dbReference type="NCBI Taxonomy" id="1974811"/>
    <lineage>
        <taxon>Bacteria</taxon>
        <taxon>Candidatus Portnoyibacteriota</taxon>
    </lineage>
</organism>
<dbReference type="InterPro" id="IPR026350">
    <property type="entry name" value="GxxExxY"/>
</dbReference>
<dbReference type="Proteomes" id="UP000229080">
    <property type="component" value="Unassembled WGS sequence"/>
</dbReference>
<dbReference type="EMBL" id="PEZF01000006">
    <property type="protein sequence ID" value="PIS17147.1"/>
    <property type="molecule type" value="Genomic_DNA"/>
</dbReference>
<protein>
    <submittedName>
        <fullName evidence="1">GxxExxY protein</fullName>
    </submittedName>
</protein>
<name>A0A2H0WX02_9BACT</name>
<sequence length="146" mass="17313">MDTKQHGKLLYKELSYQIQGAAFEVRKSFGSGLKETIYQKAFAEELNERNIQFEKEKSIQIFSPKTGKLIGSYRPDFIVDEKILIELKAVEKIPKMFLDQIYSYLRNSKYELGYFINFASPKLYIKRVIFTNDRKPFLVRHEKTRI</sequence>
<evidence type="ECO:0000313" key="2">
    <source>
        <dbReference type="Proteomes" id="UP000229080"/>
    </source>
</evidence>
<dbReference type="Pfam" id="PF13366">
    <property type="entry name" value="PDDEXK_3"/>
    <property type="match status" value="1"/>
</dbReference>
<dbReference type="NCBIfam" id="TIGR04256">
    <property type="entry name" value="GxxExxY"/>
    <property type="match status" value="1"/>
</dbReference>
<comment type="caution">
    <text evidence="1">The sequence shown here is derived from an EMBL/GenBank/DDBJ whole genome shotgun (WGS) entry which is preliminary data.</text>
</comment>
<accession>A0A2H0WX02</accession>
<dbReference type="Gene3D" id="3.40.91.30">
    <property type="match status" value="1"/>
</dbReference>
<gene>
    <name evidence="1" type="ORF">COT61_00085</name>
</gene>
<proteinExistence type="predicted"/>
<reference evidence="2" key="1">
    <citation type="submission" date="2017-09" db="EMBL/GenBank/DDBJ databases">
        <title>Depth-based differentiation of microbial function through sediment-hosted aquifers and enrichment of novel symbionts in the deep terrestrial subsurface.</title>
        <authorList>
            <person name="Probst A.J."/>
            <person name="Ladd B."/>
            <person name="Jarett J.K."/>
            <person name="Geller-Mcgrath D.E."/>
            <person name="Sieber C.M.K."/>
            <person name="Emerson J.B."/>
            <person name="Anantharaman K."/>
            <person name="Thomas B.C."/>
            <person name="Malmstrom R."/>
            <person name="Stieglmeier M."/>
            <person name="Klingl A."/>
            <person name="Woyke T."/>
            <person name="Ryan C.M."/>
            <person name="Banfield J.F."/>
        </authorList>
    </citation>
    <scope>NUCLEOTIDE SEQUENCE [LARGE SCALE GENOMIC DNA]</scope>
</reference>